<dbReference type="InterPro" id="IPR013324">
    <property type="entry name" value="RNA_pol_sigma_r3/r4-like"/>
</dbReference>
<dbReference type="Gene3D" id="1.10.10.10">
    <property type="entry name" value="Winged helix-like DNA-binding domain superfamily/Winged helix DNA-binding domain"/>
    <property type="match status" value="1"/>
</dbReference>
<evidence type="ECO:0000256" key="5">
    <source>
        <dbReference type="ARBA" id="ARBA00023163"/>
    </source>
</evidence>
<gene>
    <name evidence="7" type="ORF">SK571_34395</name>
</gene>
<evidence type="ECO:0000256" key="4">
    <source>
        <dbReference type="ARBA" id="ARBA00023125"/>
    </source>
</evidence>
<evidence type="ECO:0000256" key="2">
    <source>
        <dbReference type="ARBA" id="ARBA00023015"/>
    </source>
</evidence>
<dbReference type="NCBIfam" id="TIGR02937">
    <property type="entry name" value="sigma70-ECF"/>
    <property type="match status" value="1"/>
</dbReference>
<evidence type="ECO:0000256" key="1">
    <source>
        <dbReference type="ARBA" id="ARBA00010641"/>
    </source>
</evidence>
<dbReference type="PANTHER" id="PTHR43133:SF8">
    <property type="entry name" value="RNA POLYMERASE SIGMA FACTOR HI_1459-RELATED"/>
    <property type="match status" value="1"/>
</dbReference>
<feature type="domain" description="RNA polymerase sigma-70 region 2" evidence="6">
    <location>
        <begin position="19"/>
        <end position="85"/>
    </location>
</feature>
<proteinExistence type="inferred from homology"/>
<dbReference type="Proteomes" id="UP001271792">
    <property type="component" value="Unassembled WGS sequence"/>
</dbReference>
<evidence type="ECO:0000313" key="8">
    <source>
        <dbReference type="Proteomes" id="UP001271792"/>
    </source>
</evidence>
<keyword evidence="4" id="KW-0238">DNA-binding</keyword>
<protein>
    <submittedName>
        <fullName evidence="7">Sigma-70 family RNA polymerase sigma factor</fullName>
    </submittedName>
</protein>
<dbReference type="Gene3D" id="1.10.1740.10">
    <property type="match status" value="1"/>
</dbReference>
<dbReference type="PANTHER" id="PTHR43133">
    <property type="entry name" value="RNA POLYMERASE ECF-TYPE SIGMA FACTO"/>
    <property type="match status" value="1"/>
</dbReference>
<dbReference type="InterPro" id="IPR013325">
    <property type="entry name" value="RNA_pol_sigma_r2"/>
</dbReference>
<organism evidence="7 8">
    <name type="scientific">Lentzea kristufekii</name>
    <dbReference type="NCBI Taxonomy" id="3095430"/>
    <lineage>
        <taxon>Bacteria</taxon>
        <taxon>Bacillati</taxon>
        <taxon>Actinomycetota</taxon>
        <taxon>Actinomycetes</taxon>
        <taxon>Pseudonocardiales</taxon>
        <taxon>Pseudonocardiaceae</taxon>
        <taxon>Lentzea</taxon>
    </lineage>
</organism>
<accession>A0ABU4U1N3</accession>
<dbReference type="InterPro" id="IPR014284">
    <property type="entry name" value="RNA_pol_sigma-70_dom"/>
</dbReference>
<keyword evidence="5" id="KW-0804">Transcription</keyword>
<name>A0ABU4U1N3_9PSEU</name>
<reference evidence="7 8" key="1">
    <citation type="submission" date="2023-11" db="EMBL/GenBank/DDBJ databases">
        <title>Lentzea sokolovensis, sp. nov., Lentzea kristufkii, sp. nov., and Lentzea miocenensis, sp. nov., rare actinobacteria from Sokolov Coal Basin, Miocene lacustrine sediment, Czech Republic.</title>
        <authorList>
            <person name="Lara A."/>
            <person name="Kotroba L."/>
            <person name="Nouioui I."/>
            <person name="Neumann-Schaal M."/>
            <person name="Mast Y."/>
            <person name="Chronakova A."/>
        </authorList>
    </citation>
    <scope>NUCLEOTIDE SEQUENCE [LARGE SCALE GENOMIC DNA]</scope>
    <source>
        <strain evidence="7 8">BCCO 10_0798</strain>
    </source>
</reference>
<comment type="caution">
    <text evidence="7">The sequence shown here is derived from an EMBL/GenBank/DDBJ whole genome shotgun (WGS) entry which is preliminary data.</text>
</comment>
<dbReference type="SUPFAM" id="SSF88946">
    <property type="entry name" value="Sigma2 domain of RNA polymerase sigma factors"/>
    <property type="match status" value="1"/>
</dbReference>
<dbReference type="Pfam" id="PF04542">
    <property type="entry name" value="Sigma70_r2"/>
    <property type="match status" value="1"/>
</dbReference>
<evidence type="ECO:0000259" key="6">
    <source>
        <dbReference type="Pfam" id="PF04542"/>
    </source>
</evidence>
<dbReference type="RefSeq" id="WP_319988278.1">
    <property type="nucleotide sequence ID" value="NZ_JAXAVV010000021.1"/>
</dbReference>
<dbReference type="InterPro" id="IPR007627">
    <property type="entry name" value="RNA_pol_sigma70_r2"/>
</dbReference>
<evidence type="ECO:0000313" key="7">
    <source>
        <dbReference type="EMBL" id="MDX8054487.1"/>
    </source>
</evidence>
<dbReference type="SUPFAM" id="SSF88659">
    <property type="entry name" value="Sigma3 and sigma4 domains of RNA polymerase sigma factors"/>
    <property type="match status" value="1"/>
</dbReference>
<dbReference type="InterPro" id="IPR036388">
    <property type="entry name" value="WH-like_DNA-bd_sf"/>
</dbReference>
<comment type="similarity">
    <text evidence="1">Belongs to the sigma-70 factor family. ECF subfamily.</text>
</comment>
<sequence>MAELFIAVREGRYECLDDLVAELSPMLWQVARAQGLDRQSSQDVVQSTWLNFMKEIEKIREPVAVVGWLVTTTKREAWRVRRSERAHEPLDGHDVPDQAVLPEDRVVLSERQRRLWAAVALLPERCQALLRVVAFVPKPDYRAIAATLGMARGGVGPTRGRCLARLRALLDADTDGSWR</sequence>
<keyword evidence="3" id="KW-0731">Sigma factor</keyword>
<keyword evidence="8" id="KW-1185">Reference proteome</keyword>
<evidence type="ECO:0000256" key="3">
    <source>
        <dbReference type="ARBA" id="ARBA00023082"/>
    </source>
</evidence>
<keyword evidence="2" id="KW-0805">Transcription regulation</keyword>
<dbReference type="InterPro" id="IPR039425">
    <property type="entry name" value="RNA_pol_sigma-70-like"/>
</dbReference>
<dbReference type="EMBL" id="JAXAVV010000021">
    <property type="protein sequence ID" value="MDX8054487.1"/>
    <property type="molecule type" value="Genomic_DNA"/>
</dbReference>